<dbReference type="InterPro" id="IPR006070">
    <property type="entry name" value="Sua5-like_dom"/>
</dbReference>
<evidence type="ECO:0000256" key="4">
    <source>
        <dbReference type="ARBA" id="ARBA00022490"/>
    </source>
</evidence>
<dbReference type="GO" id="GO:0061710">
    <property type="term" value="F:L-threonylcarbamoyladenylate synthase"/>
    <property type="evidence" value="ECO:0007669"/>
    <property type="project" value="UniProtKB-EC"/>
</dbReference>
<dbReference type="NCBIfam" id="TIGR00057">
    <property type="entry name" value="L-threonylcarbamoyladenylate synthase"/>
    <property type="match status" value="1"/>
</dbReference>
<evidence type="ECO:0000256" key="8">
    <source>
        <dbReference type="ARBA" id="ARBA00022741"/>
    </source>
</evidence>
<dbReference type="SUPFAM" id="SSF55821">
    <property type="entry name" value="YrdC/RibB"/>
    <property type="match status" value="1"/>
</dbReference>
<dbReference type="GO" id="GO:0005737">
    <property type="term" value="C:cytoplasm"/>
    <property type="evidence" value="ECO:0007669"/>
    <property type="project" value="UniProtKB-SubCell"/>
</dbReference>
<dbReference type="PROSITE" id="PS51163">
    <property type="entry name" value="YRDC"/>
    <property type="match status" value="1"/>
</dbReference>
<dbReference type="Proteomes" id="UP000237752">
    <property type="component" value="Unassembled WGS sequence"/>
</dbReference>
<dbReference type="InterPro" id="IPR017945">
    <property type="entry name" value="DHBP_synth_RibB-like_a/b_dom"/>
</dbReference>
<evidence type="ECO:0000256" key="2">
    <source>
        <dbReference type="ARBA" id="ARBA00007663"/>
    </source>
</evidence>
<evidence type="ECO:0000256" key="1">
    <source>
        <dbReference type="ARBA" id="ARBA00004496"/>
    </source>
</evidence>
<reference evidence="13 14" key="1">
    <citation type="submission" date="2018-03" db="EMBL/GenBank/DDBJ databases">
        <title>Genomic Encyclopedia of Archaeal and Bacterial Type Strains, Phase II (KMG-II): from individual species to whole genera.</title>
        <authorList>
            <person name="Goeker M."/>
        </authorList>
    </citation>
    <scope>NUCLEOTIDE SEQUENCE [LARGE SCALE GENOMIC DNA]</scope>
    <source>
        <strain evidence="13 14">DSM 100065</strain>
    </source>
</reference>
<dbReference type="GO" id="GO:0006450">
    <property type="term" value="P:regulation of translational fidelity"/>
    <property type="evidence" value="ECO:0007669"/>
    <property type="project" value="TreeGrafter"/>
</dbReference>
<protein>
    <recommendedName>
        <fullName evidence="10">L-threonylcarbamoyladenylate synthase</fullName>
        <ecNumber evidence="3">2.7.7.87</ecNumber>
    </recommendedName>
    <alternativeName>
        <fullName evidence="10">L-threonylcarbamoyladenylate synthase</fullName>
    </alternativeName>
</protein>
<comment type="similarity">
    <text evidence="2">Belongs to the SUA5 family.</text>
</comment>
<evidence type="ECO:0000256" key="3">
    <source>
        <dbReference type="ARBA" id="ARBA00012584"/>
    </source>
</evidence>
<dbReference type="GO" id="GO:0008033">
    <property type="term" value="P:tRNA processing"/>
    <property type="evidence" value="ECO:0007669"/>
    <property type="project" value="UniProtKB-KW"/>
</dbReference>
<dbReference type="RefSeq" id="WP_238145194.1">
    <property type="nucleotide sequence ID" value="NZ_PVUE01000002.1"/>
</dbReference>
<evidence type="ECO:0000256" key="7">
    <source>
        <dbReference type="ARBA" id="ARBA00022695"/>
    </source>
</evidence>
<comment type="subcellular location">
    <subcellularLocation>
        <location evidence="1">Cytoplasm</location>
    </subcellularLocation>
</comment>
<evidence type="ECO:0000256" key="9">
    <source>
        <dbReference type="ARBA" id="ARBA00022840"/>
    </source>
</evidence>
<comment type="caution">
    <text evidence="13">The sequence shown here is derived from an EMBL/GenBank/DDBJ whole genome shotgun (WGS) entry which is preliminary data.</text>
</comment>
<evidence type="ECO:0000256" key="10">
    <source>
        <dbReference type="ARBA" id="ARBA00029774"/>
    </source>
</evidence>
<dbReference type="GO" id="GO:0003725">
    <property type="term" value="F:double-stranded RNA binding"/>
    <property type="evidence" value="ECO:0007669"/>
    <property type="project" value="InterPro"/>
</dbReference>
<dbReference type="EMBL" id="PVUE01000002">
    <property type="protein sequence ID" value="PRZ43388.1"/>
    <property type="molecule type" value="Genomic_DNA"/>
</dbReference>
<keyword evidence="9" id="KW-0067">ATP-binding</keyword>
<dbReference type="GO" id="GO:0000049">
    <property type="term" value="F:tRNA binding"/>
    <property type="evidence" value="ECO:0007669"/>
    <property type="project" value="TreeGrafter"/>
</dbReference>
<dbReference type="AlphaFoldDB" id="A0A2T1A4X4"/>
<dbReference type="EC" id="2.7.7.87" evidence="3"/>
<dbReference type="Pfam" id="PF01300">
    <property type="entry name" value="Sua5_yciO_yrdC"/>
    <property type="match status" value="1"/>
</dbReference>
<dbReference type="PANTHER" id="PTHR17490:SF16">
    <property type="entry name" value="THREONYLCARBAMOYL-AMP SYNTHASE"/>
    <property type="match status" value="1"/>
</dbReference>
<keyword evidence="6" id="KW-0819">tRNA processing</keyword>
<comment type="catalytic activity">
    <reaction evidence="11">
        <text>L-threonine + hydrogencarbonate + ATP = L-threonylcarbamoyladenylate + diphosphate + H2O</text>
        <dbReference type="Rhea" id="RHEA:36407"/>
        <dbReference type="ChEBI" id="CHEBI:15377"/>
        <dbReference type="ChEBI" id="CHEBI:17544"/>
        <dbReference type="ChEBI" id="CHEBI:30616"/>
        <dbReference type="ChEBI" id="CHEBI:33019"/>
        <dbReference type="ChEBI" id="CHEBI:57926"/>
        <dbReference type="ChEBI" id="CHEBI:73682"/>
        <dbReference type="EC" id="2.7.7.87"/>
    </reaction>
</comment>
<dbReference type="GO" id="GO:0005524">
    <property type="term" value="F:ATP binding"/>
    <property type="evidence" value="ECO:0007669"/>
    <property type="project" value="UniProtKB-KW"/>
</dbReference>
<gene>
    <name evidence="13" type="ORF">CLV47_10274</name>
</gene>
<proteinExistence type="inferred from homology"/>
<keyword evidence="7" id="KW-0548">Nucleotidyltransferase</keyword>
<keyword evidence="5" id="KW-0808">Transferase</keyword>
<evidence type="ECO:0000256" key="11">
    <source>
        <dbReference type="ARBA" id="ARBA00048366"/>
    </source>
</evidence>
<dbReference type="InterPro" id="IPR050156">
    <property type="entry name" value="TC-AMP_synthase_SUA5"/>
</dbReference>
<keyword evidence="4" id="KW-0963">Cytoplasm</keyword>
<dbReference type="Gene3D" id="3.90.870.10">
    <property type="entry name" value="DHBP synthase"/>
    <property type="match status" value="1"/>
</dbReference>
<feature type="domain" description="YrdC-like" evidence="12">
    <location>
        <begin position="20"/>
        <end position="205"/>
    </location>
</feature>
<evidence type="ECO:0000313" key="14">
    <source>
        <dbReference type="Proteomes" id="UP000237752"/>
    </source>
</evidence>
<name>A0A2T1A4X4_9ACTN</name>
<keyword evidence="14" id="KW-1185">Reference proteome</keyword>
<keyword evidence="8" id="KW-0547">Nucleotide-binding</keyword>
<dbReference type="PANTHER" id="PTHR17490">
    <property type="entry name" value="SUA5"/>
    <property type="match status" value="1"/>
</dbReference>
<evidence type="ECO:0000313" key="13">
    <source>
        <dbReference type="EMBL" id="PRZ43388.1"/>
    </source>
</evidence>
<evidence type="ECO:0000259" key="12">
    <source>
        <dbReference type="PROSITE" id="PS51163"/>
    </source>
</evidence>
<organism evidence="13 14">
    <name type="scientific">Antricoccus suffuscus</name>
    <dbReference type="NCBI Taxonomy" id="1629062"/>
    <lineage>
        <taxon>Bacteria</taxon>
        <taxon>Bacillati</taxon>
        <taxon>Actinomycetota</taxon>
        <taxon>Actinomycetes</taxon>
        <taxon>Geodermatophilales</taxon>
        <taxon>Antricoccaceae</taxon>
        <taxon>Antricoccus</taxon>
    </lineage>
</organism>
<evidence type="ECO:0000256" key="5">
    <source>
        <dbReference type="ARBA" id="ARBA00022679"/>
    </source>
</evidence>
<accession>A0A2T1A4X4</accession>
<sequence>MSDTPIYDVSHTDHSAGEYRERIDAAVGAIRDGRLIVMPTDTVYGVAADAFSPEAVGALLAAKKRGRDYPVPVLVGNIGVLAGLVVEVSGDAQKLADAFWPGPLTIIVHYSPTLAWDLGQTGGSVAVRMPDHPVALDVLSRTGPLAVSSANTHGNQPGHDASAAREQLGDAVSVYLDAGAIQDGVPSTIVDCTGDRLVVVREGALTLADLASVVPQIQRD</sequence>
<evidence type="ECO:0000256" key="6">
    <source>
        <dbReference type="ARBA" id="ARBA00022694"/>
    </source>
</evidence>